<dbReference type="PANTHER" id="PTHR11439:SF498">
    <property type="entry name" value="DNAK FAMILY PROTEIN"/>
    <property type="match status" value="1"/>
</dbReference>
<evidence type="ECO:0000313" key="1">
    <source>
        <dbReference type="EMBL" id="KAB1216423.1"/>
    </source>
</evidence>
<dbReference type="Proteomes" id="UP000516437">
    <property type="component" value="Chromosome 4"/>
</dbReference>
<keyword evidence="2" id="KW-1185">Reference proteome</keyword>
<reference evidence="1 2" key="1">
    <citation type="journal article" date="2019" name="Plant Biotechnol. J.">
        <title>The red bayberry genome and genetic basis of sex determination.</title>
        <authorList>
            <person name="Jia H.M."/>
            <person name="Jia H.J."/>
            <person name="Cai Q.L."/>
            <person name="Wang Y."/>
            <person name="Zhao H.B."/>
            <person name="Yang W.F."/>
            <person name="Wang G.Y."/>
            <person name="Li Y.H."/>
            <person name="Zhan D.L."/>
            <person name="Shen Y.T."/>
            <person name="Niu Q.F."/>
            <person name="Chang L."/>
            <person name="Qiu J."/>
            <person name="Zhao L."/>
            <person name="Xie H.B."/>
            <person name="Fu W.Y."/>
            <person name="Jin J."/>
            <person name="Li X.W."/>
            <person name="Jiao Y."/>
            <person name="Zhou C.C."/>
            <person name="Tu T."/>
            <person name="Chai C.Y."/>
            <person name="Gao J.L."/>
            <person name="Fan L.J."/>
            <person name="van de Weg E."/>
            <person name="Wang J.Y."/>
            <person name="Gao Z.S."/>
        </authorList>
    </citation>
    <scope>NUCLEOTIDE SEQUENCE [LARGE SCALE GENOMIC DNA]</scope>
    <source>
        <tissue evidence="1">Leaves</tissue>
    </source>
</reference>
<dbReference type="PANTHER" id="PTHR11439">
    <property type="entry name" value="GAG-POL-RELATED RETROTRANSPOSON"/>
    <property type="match status" value="1"/>
</dbReference>
<name>A0A6A1VUH1_9ROSI</name>
<gene>
    <name evidence="1" type="ORF">CJ030_MR4G029201</name>
</gene>
<accession>A0A6A1VUH1</accession>
<dbReference type="OrthoDB" id="1702866at2759"/>
<protein>
    <recommendedName>
        <fullName evidence="3">Mitochondrial protein</fullName>
    </recommendedName>
</protein>
<evidence type="ECO:0008006" key="3">
    <source>
        <dbReference type="Google" id="ProtNLM"/>
    </source>
</evidence>
<organism evidence="1 2">
    <name type="scientific">Morella rubra</name>
    <name type="common">Chinese bayberry</name>
    <dbReference type="NCBI Taxonomy" id="262757"/>
    <lineage>
        <taxon>Eukaryota</taxon>
        <taxon>Viridiplantae</taxon>
        <taxon>Streptophyta</taxon>
        <taxon>Embryophyta</taxon>
        <taxon>Tracheophyta</taxon>
        <taxon>Spermatophyta</taxon>
        <taxon>Magnoliopsida</taxon>
        <taxon>eudicotyledons</taxon>
        <taxon>Gunneridae</taxon>
        <taxon>Pentapetalae</taxon>
        <taxon>rosids</taxon>
        <taxon>fabids</taxon>
        <taxon>Fagales</taxon>
        <taxon>Myricaceae</taxon>
        <taxon>Morella</taxon>
    </lineage>
</organism>
<proteinExistence type="predicted"/>
<comment type="caution">
    <text evidence="1">The sequence shown here is derived from an EMBL/GenBank/DDBJ whole genome shotgun (WGS) entry which is preliminary data.</text>
</comment>
<sequence length="92" mass="10437">MEQNLKLTDSLGVFLSNPSIYCRLIGRLIYLAITRLDLVFAVNILSQFMHAPRQPHYDAALRILRYLKATPGQGLFYPTANSLQVFAYSDSD</sequence>
<dbReference type="AlphaFoldDB" id="A0A6A1VUH1"/>
<evidence type="ECO:0000313" key="2">
    <source>
        <dbReference type="Proteomes" id="UP000516437"/>
    </source>
</evidence>
<dbReference type="EMBL" id="RXIC02000022">
    <property type="protein sequence ID" value="KAB1216423.1"/>
    <property type="molecule type" value="Genomic_DNA"/>
</dbReference>